<dbReference type="STRING" id="1146883.BLASA_2540"/>
<keyword evidence="2" id="KW-1185">Reference proteome</keyword>
<reference evidence="1 2" key="1">
    <citation type="journal article" date="2012" name="J. Bacteriol.">
        <title>Genome Sequence of Blastococcus saxobsidens DD2, a Stone-Inhabiting Bacterium.</title>
        <authorList>
            <person name="Chouaia B."/>
            <person name="Crotti E."/>
            <person name="Brusetti L."/>
            <person name="Daffonchio D."/>
            <person name="Essoussi I."/>
            <person name="Nouioui I."/>
            <person name="Sbissi I."/>
            <person name="Ghodhbane-Gtari F."/>
            <person name="Gtari M."/>
            <person name="Vacherie B."/>
            <person name="Barbe V."/>
            <person name="Medigue C."/>
            <person name="Gury J."/>
            <person name="Pujic P."/>
            <person name="Normand P."/>
        </authorList>
    </citation>
    <scope>NUCLEOTIDE SEQUENCE [LARGE SCALE GENOMIC DNA]</scope>
    <source>
        <strain evidence="1 2">DD2</strain>
    </source>
</reference>
<protein>
    <submittedName>
        <fullName evidence="1">Uncharacterized protein</fullName>
    </submittedName>
</protein>
<dbReference type="EMBL" id="FO117623">
    <property type="protein sequence ID" value="CCG03418.1"/>
    <property type="molecule type" value="Genomic_DNA"/>
</dbReference>
<sequence length="24" mass="2510">MVGGLFAVTGGWSVPLLLLPGRIR</sequence>
<gene>
    <name evidence="1" type="ordered locus">BLASA_2540</name>
</gene>
<dbReference type="KEGG" id="bsd:BLASA_2540"/>
<dbReference type="Proteomes" id="UP000007517">
    <property type="component" value="Chromosome"/>
</dbReference>
<reference evidence="2" key="2">
    <citation type="submission" date="2012-02" db="EMBL/GenBank/DDBJ databases">
        <title>Complete genome sequence of Blastococcus saxobsidens strain DD2.</title>
        <authorList>
            <person name="Genoscope."/>
        </authorList>
    </citation>
    <scope>NUCLEOTIDE SEQUENCE [LARGE SCALE GENOMIC DNA]</scope>
    <source>
        <strain evidence="2">DD2</strain>
    </source>
</reference>
<organism evidence="1 2">
    <name type="scientific">Blastococcus saxobsidens (strain DD2)</name>
    <dbReference type="NCBI Taxonomy" id="1146883"/>
    <lineage>
        <taxon>Bacteria</taxon>
        <taxon>Bacillati</taxon>
        <taxon>Actinomycetota</taxon>
        <taxon>Actinomycetes</taxon>
        <taxon>Geodermatophilales</taxon>
        <taxon>Geodermatophilaceae</taxon>
        <taxon>Blastococcus</taxon>
    </lineage>
</organism>
<name>H6RX10_BLASD</name>
<evidence type="ECO:0000313" key="2">
    <source>
        <dbReference type="Proteomes" id="UP000007517"/>
    </source>
</evidence>
<proteinExistence type="predicted"/>
<dbReference type="HOGENOM" id="CLU_3420840_0_0_11"/>
<dbReference type="AlphaFoldDB" id="H6RX10"/>
<evidence type="ECO:0000313" key="1">
    <source>
        <dbReference type="EMBL" id="CCG03418.1"/>
    </source>
</evidence>
<accession>H6RX10</accession>